<name>A0A2G8RWU3_9APHY</name>
<dbReference type="AlphaFoldDB" id="A0A2G8RWU3"/>
<dbReference type="Proteomes" id="UP000230002">
    <property type="component" value="Unassembled WGS sequence"/>
</dbReference>
<evidence type="ECO:0000313" key="2">
    <source>
        <dbReference type="EMBL" id="PIL25983.1"/>
    </source>
</evidence>
<protein>
    <recommendedName>
        <fullName evidence="4">Reverse transcriptase zinc-binding domain-containing protein</fullName>
    </recommendedName>
</protein>
<feature type="region of interest" description="Disordered" evidence="1">
    <location>
        <begin position="1"/>
        <end position="20"/>
    </location>
</feature>
<evidence type="ECO:0000256" key="1">
    <source>
        <dbReference type="SAM" id="MobiDB-lite"/>
    </source>
</evidence>
<gene>
    <name evidence="2" type="ORF">GSI_11737</name>
</gene>
<evidence type="ECO:0000313" key="3">
    <source>
        <dbReference type="Proteomes" id="UP000230002"/>
    </source>
</evidence>
<accession>A0A2G8RWU3</accession>
<dbReference type="EMBL" id="AYKW01000045">
    <property type="protein sequence ID" value="PIL25983.1"/>
    <property type="molecule type" value="Genomic_DNA"/>
</dbReference>
<feature type="region of interest" description="Disordered" evidence="1">
    <location>
        <begin position="404"/>
        <end position="480"/>
    </location>
</feature>
<keyword evidence="3" id="KW-1185">Reference proteome</keyword>
<feature type="compositionally biased region" description="Low complexity" evidence="1">
    <location>
        <begin position="1"/>
        <end position="14"/>
    </location>
</feature>
<organism evidence="2 3">
    <name type="scientific">Ganoderma sinense ZZ0214-1</name>
    <dbReference type="NCBI Taxonomy" id="1077348"/>
    <lineage>
        <taxon>Eukaryota</taxon>
        <taxon>Fungi</taxon>
        <taxon>Dikarya</taxon>
        <taxon>Basidiomycota</taxon>
        <taxon>Agaricomycotina</taxon>
        <taxon>Agaricomycetes</taxon>
        <taxon>Polyporales</taxon>
        <taxon>Polyporaceae</taxon>
        <taxon>Ganoderma</taxon>
    </lineage>
</organism>
<reference evidence="2 3" key="1">
    <citation type="journal article" date="2015" name="Sci. Rep.">
        <title>Chromosome-level genome map provides insights into diverse defense mechanisms in the medicinal fungus Ganoderma sinense.</title>
        <authorList>
            <person name="Zhu Y."/>
            <person name="Xu J."/>
            <person name="Sun C."/>
            <person name="Zhou S."/>
            <person name="Xu H."/>
            <person name="Nelson D.R."/>
            <person name="Qian J."/>
            <person name="Song J."/>
            <person name="Luo H."/>
            <person name="Xiang L."/>
            <person name="Li Y."/>
            <person name="Xu Z."/>
            <person name="Ji A."/>
            <person name="Wang L."/>
            <person name="Lu S."/>
            <person name="Hayward A."/>
            <person name="Sun W."/>
            <person name="Li X."/>
            <person name="Schwartz D.C."/>
            <person name="Wang Y."/>
            <person name="Chen S."/>
        </authorList>
    </citation>
    <scope>NUCLEOTIDE SEQUENCE [LARGE SCALE GENOMIC DNA]</scope>
    <source>
        <strain evidence="2 3">ZZ0214-1</strain>
    </source>
</reference>
<evidence type="ECO:0008006" key="4">
    <source>
        <dbReference type="Google" id="ProtNLM"/>
    </source>
</evidence>
<comment type="caution">
    <text evidence="2">The sequence shown here is derived from an EMBL/GenBank/DDBJ whole genome shotgun (WGS) entry which is preliminary data.</text>
</comment>
<proteinExistence type="predicted"/>
<sequence>MSSPRTSSLPSRLTIGSRGLPHTPDDRLCLRAQFVEAMDDSVVLAPSLDAVRAAGLHVERFQAAYGWETSWPKSLLAVLHADPMPAMLPMPSVDPCDPDSPHPVFHSVAVTAAHCEFLRVQINDPEAQYQRIRTLIADFAFPTLHARLPFTAVRRIVIQCLVSRIRPYLSYQPVTRARAAELDRFLAARIHDYFRFPFRFHSALLFLPISHFGFGLPSISRLNDAAAVSGLIRDLNHHVPAFRTMARITLADWTCLLNGCRSPLEGITTRSFTRSSHLLPTSWIIALDVLRRFKISIRASDQSYFFTGDVALRHLVRLLPHMPHTLSSLTITNLERAHFTHLSQLATWTPPTLSLPHLQSLPHVADTLQPFSAARDWPAVDYWLRTLTLAALVDASMGLTHHNLSSSRLPGSSGGNVATRASPVAVSTPACQEPSGHSNGSLGGDCTTRVPGSSGRESSDDGRSGGRFATRGLSSDDSSTLCGERAPHLLNDSSWLLALPPSLPHPHILASDASAVDTPQPHVTFAAATHHSSLVLAISPCDRLVSSLHGEVFALVAAALLHLHQPVLPPPAHPPLYTDHLNSVRFLQTYPTPFPFSSPPLNPALPLYDWLLDILRRTPNPPDLTYTPAHTSATSPQAQANHLVDRLASSAHSATSPVLSLPLPTFAFPPYVLHVPSYGYALLSSVPSVLDDLTTRSQLSDASARPNSVLFRSLYDTHSPPLHPYTRASSAYSALVQLYVRSSQLDDAFTRCRRFRDASPACHFGCDVLETPHHIFVHCPQFAAVREEALSAVITETSSLLDRAPETLPSSDVILHAARSLFSDDPVIWPQTLSHYFYGTVPPLPAVSAALGAHPPVRRLLSRIAAAWHSASIRLVARIWGSYKRILYPLPSRAPSPLVLPPHIAHLL</sequence>
<dbReference type="OrthoDB" id="2755014at2759"/>